<evidence type="ECO:0000313" key="2">
    <source>
        <dbReference type="Proteomes" id="UP000001037"/>
    </source>
</evidence>
<dbReference type="AlphaFoldDB" id="G0EG62"/>
<dbReference type="Proteomes" id="UP000001037">
    <property type="component" value="Chromosome"/>
</dbReference>
<reference evidence="1 2" key="1">
    <citation type="journal article" date="2011" name="Stand. Genomic Sci.">
        <title>Complete genome sequence of the hyperthermophilic chemolithoautotroph Pyrolobus fumarii type strain (1A).</title>
        <authorList>
            <person name="Anderson I."/>
            <person name="Goker M."/>
            <person name="Nolan M."/>
            <person name="Lucas S."/>
            <person name="Hammon N."/>
            <person name="Deshpande S."/>
            <person name="Cheng J.F."/>
            <person name="Tapia R."/>
            <person name="Han C."/>
            <person name="Goodwin L."/>
            <person name="Pitluck S."/>
            <person name="Huntemann M."/>
            <person name="Liolios K."/>
            <person name="Ivanova N."/>
            <person name="Pagani I."/>
            <person name="Mavromatis K."/>
            <person name="Ovchinikova G."/>
            <person name="Pati A."/>
            <person name="Chen A."/>
            <person name="Palaniappan K."/>
            <person name="Land M."/>
            <person name="Hauser L."/>
            <person name="Brambilla E.M."/>
            <person name="Huber H."/>
            <person name="Yasawong M."/>
            <person name="Rohde M."/>
            <person name="Spring S."/>
            <person name="Abt B."/>
            <person name="Sikorski J."/>
            <person name="Wirth R."/>
            <person name="Detter J.C."/>
            <person name="Woyke T."/>
            <person name="Bristow J."/>
            <person name="Eisen J.A."/>
            <person name="Markowitz V."/>
            <person name="Hugenholtz P."/>
            <person name="Kyrpides N.C."/>
            <person name="Klenk H.P."/>
            <person name="Lapidus A."/>
        </authorList>
    </citation>
    <scope>NUCLEOTIDE SEQUENCE [LARGE SCALE GENOMIC DNA]</scope>
    <source>
        <strain evidence="2">DSM 11204 / 1A</strain>
    </source>
</reference>
<proteinExistence type="predicted"/>
<gene>
    <name evidence="1" type="ordered locus">Pyrfu_0439</name>
</gene>
<organism evidence="1 2">
    <name type="scientific">Pyrolobus fumarii (strain DSM 11204 / 1A)</name>
    <dbReference type="NCBI Taxonomy" id="694429"/>
    <lineage>
        <taxon>Archaea</taxon>
        <taxon>Thermoproteota</taxon>
        <taxon>Thermoprotei</taxon>
        <taxon>Desulfurococcales</taxon>
        <taxon>Pyrodictiaceae</taxon>
        <taxon>Pyrolobus</taxon>
    </lineage>
</organism>
<dbReference type="STRING" id="694429.Pyrfu_0439"/>
<protein>
    <submittedName>
        <fullName evidence="1">Uncharacterized protein</fullName>
    </submittedName>
</protein>
<dbReference type="EMBL" id="CP002838">
    <property type="protein sequence ID" value="AEM38310.1"/>
    <property type="molecule type" value="Genomic_DNA"/>
</dbReference>
<accession>G0EG62</accession>
<dbReference type="KEGG" id="pfm:Pyrfu_0439"/>
<evidence type="ECO:0000313" key="1">
    <source>
        <dbReference type="EMBL" id="AEM38310.1"/>
    </source>
</evidence>
<sequence>MLPGLVWRALYGSVYPRLHLYYTCTCFGVESTRVAGILAECMRSRGLLEYTMLYAWSERPARDARIIVPMIVARQKIAKKVARITWECPAQA</sequence>
<dbReference type="HOGENOM" id="CLU_2406471_0_0_2"/>
<keyword evidence="2" id="KW-1185">Reference proteome</keyword>
<dbReference type="InParanoid" id="G0EG62"/>
<name>G0EG62_PYRF1</name>